<dbReference type="AlphaFoldDB" id="A0A9R0D6N5"/>
<dbReference type="GeneID" id="118270384"/>
<dbReference type="OrthoDB" id="6874197at2759"/>
<feature type="chain" id="PRO_5040318057" evidence="1">
    <location>
        <begin position="20"/>
        <end position="161"/>
    </location>
</feature>
<reference evidence="3" key="1">
    <citation type="submission" date="2025-08" db="UniProtKB">
        <authorList>
            <consortium name="RefSeq"/>
        </authorList>
    </citation>
    <scope>IDENTIFICATION</scope>
    <source>
        <tissue evidence="3">Whole larval tissue</tissue>
    </source>
</reference>
<sequence length="161" mass="18426">MQNKLVIFLLFSFAKMYLSQNYNNLFGELEPFGPEDFDEKPVVEDPGLCHHSNMKCLSDPKQFGNRICAFVRNEGLLDFDSMCSIYFLNCIKQAEGGPGMMYGVRDDDDVAYHNGLMHNCLFYFKMAKDAKDAVNIYFEAGGEGPYYYRNEDGDMDPNILV</sequence>
<evidence type="ECO:0000313" key="3">
    <source>
        <dbReference type="RefSeq" id="XP_035441852.2"/>
    </source>
</evidence>
<feature type="signal peptide" evidence="1">
    <location>
        <begin position="1"/>
        <end position="19"/>
    </location>
</feature>
<dbReference type="RefSeq" id="XP_035441852.2">
    <property type="nucleotide sequence ID" value="XM_035585959.2"/>
</dbReference>
<proteinExistence type="predicted"/>
<evidence type="ECO:0000313" key="2">
    <source>
        <dbReference type="Proteomes" id="UP000829999"/>
    </source>
</evidence>
<organism evidence="2 3">
    <name type="scientific">Spodoptera frugiperda</name>
    <name type="common">Fall armyworm</name>
    <dbReference type="NCBI Taxonomy" id="7108"/>
    <lineage>
        <taxon>Eukaryota</taxon>
        <taxon>Metazoa</taxon>
        <taxon>Ecdysozoa</taxon>
        <taxon>Arthropoda</taxon>
        <taxon>Hexapoda</taxon>
        <taxon>Insecta</taxon>
        <taxon>Pterygota</taxon>
        <taxon>Neoptera</taxon>
        <taxon>Endopterygota</taxon>
        <taxon>Lepidoptera</taxon>
        <taxon>Glossata</taxon>
        <taxon>Ditrysia</taxon>
        <taxon>Noctuoidea</taxon>
        <taxon>Noctuidae</taxon>
        <taxon>Amphipyrinae</taxon>
        <taxon>Spodoptera</taxon>
    </lineage>
</organism>
<dbReference type="Proteomes" id="UP000829999">
    <property type="component" value="Chromosome 13"/>
</dbReference>
<evidence type="ECO:0000256" key="1">
    <source>
        <dbReference type="SAM" id="SignalP"/>
    </source>
</evidence>
<keyword evidence="2" id="KW-1185">Reference proteome</keyword>
<protein>
    <submittedName>
        <fullName evidence="3">Uncharacterized protein LOC118270384</fullName>
    </submittedName>
</protein>
<accession>A0A9R0D6N5</accession>
<name>A0A9R0D6N5_SPOFR</name>
<keyword evidence="1" id="KW-0732">Signal</keyword>
<gene>
    <name evidence="3" type="primary">LOC118270384</name>
</gene>